<proteinExistence type="predicted"/>
<evidence type="ECO:0000313" key="3">
    <source>
        <dbReference type="Proteomes" id="UP000032180"/>
    </source>
</evidence>
<dbReference type="AlphaFoldDB" id="A0A0D9UX72"/>
<keyword evidence="3" id="KW-1185">Reference proteome</keyword>
<reference evidence="2" key="3">
    <citation type="submission" date="2015-04" db="UniProtKB">
        <authorList>
            <consortium name="EnsemblPlants"/>
        </authorList>
    </citation>
    <scope>IDENTIFICATION</scope>
</reference>
<evidence type="ECO:0000313" key="2">
    <source>
        <dbReference type="EnsemblPlants" id="LPERR01G03970.1"/>
    </source>
</evidence>
<sequence length="90" mass="9299">MDLFFFIQERHASTTSSSMIFGVALSRGSAATWSTALGTAAGSDAPALSTGRSREETMPDGDGGRWRTSGVLAALELTGGGGGGRRRCRC</sequence>
<reference evidence="2 3" key="1">
    <citation type="submission" date="2012-08" db="EMBL/GenBank/DDBJ databases">
        <title>Oryza genome evolution.</title>
        <authorList>
            <person name="Wing R.A."/>
        </authorList>
    </citation>
    <scope>NUCLEOTIDE SEQUENCE</scope>
</reference>
<feature type="compositionally biased region" description="Basic and acidic residues" evidence="1">
    <location>
        <begin position="52"/>
        <end position="65"/>
    </location>
</feature>
<organism evidence="2 3">
    <name type="scientific">Leersia perrieri</name>
    <dbReference type="NCBI Taxonomy" id="77586"/>
    <lineage>
        <taxon>Eukaryota</taxon>
        <taxon>Viridiplantae</taxon>
        <taxon>Streptophyta</taxon>
        <taxon>Embryophyta</taxon>
        <taxon>Tracheophyta</taxon>
        <taxon>Spermatophyta</taxon>
        <taxon>Magnoliopsida</taxon>
        <taxon>Liliopsida</taxon>
        <taxon>Poales</taxon>
        <taxon>Poaceae</taxon>
        <taxon>BOP clade</taxon>
        <taxon>Oryzoideae</taxon>
        <taxon>Oryzeae</taxon>
        <taxon>Oryzinae</taxon>
        <taxon>Leersia</taxon>
    </lineage>
</organism>
<protein>
    <submittedName>
        <fullName evidence="2">Uncharacterized protein</fullName>
    </submittedName>
</protein>
<accession>A0A0D9UX72</accession>
<dbReference type="HOGENOM" id="CLU_2444026_0_0_1"/>
<feature type="region of interest" description="Disordered" evidence="1">
    <location>
        <begin position="43"/>
        <end position="65"/>
    </location>
</feature>
<dbReference type="Proteomes" id="UP000032180">
    <property type="component" value="Chromosome 1"/>
</dbReference>
<reference evidence="3" key="2">
    <citation type="submission" date="2013-12" db="EMBL/GenBank/DDBJ databases">
        <authorList>
            <person name="Yu Y."/>
            <person name="Lee S."/>
            <person name="de Baynast K."/>
            <person name="Wissotski M."/>
            <person name="Liu L."/>
            <person name="Talag J."/>
            <person name="Goicoechea J."/>
            <person name="Angelova A."/>
            <person name="Jetty R."/>
            <person name="Kudrna D."/>
            <person name="Golser W."/>
            <person name="Rivera L."/>
            <person name="Zhang J."/>
            <person name="Wing R."/>
        </authorList>
    </citation>
    <scope>NUCLEOTIDE SEQUENCE</scope>
</reference>
<evidence type="ECO:0000256" key="1">
    <source>
        <dbReference type="SAM" id="MobiDB-lite"/>
    </source>
</evidence>
<name>A0A0D9UX72_9ORYZ</name>
<dbReference type="EnsemblPlants" id="LPERR01G03970.1">
    <property type="protein sequence ID" value="LPERR01G03970.1"/>
    <property type="gene ID" value="LPERR01G03970"/>
</dbReference>
<dbReference type="Gramene" id="LPERR01G03970.1">
    <property type="protein sequence ID" value="LPERR01G03970.1"/>
    <property type="gene ID" value="LPERR01G03970"/>
</dbReference>